<dbReference type="Gene3D" id="1.25.40.10">
    <property type="entry name" value="Tetratricopeptide repeat domain"/>
    <property type="match status" value="2"/>
</dbReference>
<dbReference type="Proteomes" id="UP000617628">
    <property type="component" value="Unassembled WGS sequence"/>
</dbReference>
<keyword evidence="3" id="KW-1185">Reference proteome</keyword>
<dbReference type="RefSeq" id="WP_200358287.1">
    <property type="nucleotide sequence ID" value="NZ_JAENIL010000063.1"/>
</dbReference>
<dbReference type="PANTHER" id="PTHR12558:SF13">
    <property type="entry name" value="CELL DIVISION CYCLE PROTEIN 27 HOMOLOG"/>
    <property type="match status" value="1"/>
</dbReference>
<reference evidence="2" key="1">
    <citation type="submission" date="2021-01" db="EMBL/GenBank/DDBJ databases">
        <title>Modified the classification status of verrucomicrobia.</title>
        <authorList>
            <person name="Feng X."/>
        </authorList>
    </citation>
    <scope>NUCLEOTIDE SEQUENCE</scope>
    <source>
        <strain evidence="2">KCTC 13126</strain>
    </source>
</reference>
<dbReference type="PROSITE" id="PS50005">
    <property type="entry name" value="TPR"/>
    <property type="match status" value="2"/>
</dbReference>
<dbReference type="InterPro" id="IPR019734">
    <property type="entry name" value="TPR_rpt"/>
</dbReference>
<organism evidence="2 3">
    <name type="scientific">Pelagicoccus mobilis</name>
    <dbReference type="NCBI Taxonomy" id="415221"/>
    <lineage>
        <taxon>Bacteria</taxon>
        <taxon>Pseudomonadati</taxon>
        <taxon>Verrucomicrobiota</taxon>
        <taxon>Opitutia</taxon>
        <taxon>Puniceicoccales</taxon>
        <taxon>Pelagicoccaceae</taxon>
        <taxon>Pelagicoccus</taxon>
    </lineage>
</organism>
<protein>
    <submittedName>
        <fullName evidence="2">Tetratricopeptide repeat protein</fullName>
    </submittedName>
</protein>
<dbReference type="Pfam" id="PF13432">
    <property type="entry name" value="TPR_16"/>
    <property type="match status" value="2"/>
</dbReference>
<comment type="caution">
    <text evidence="2">The sequence shown here is derived from an EMBL/GenBank/DDBJ whole genome shotgun (WGS) entry which is preliminary data.</text>
</comment>
<evidence type="ECO:0000313" key="2">
    <source>
        <dbReference type="EMBL" id="MBK1879920.1"/>
    </source>
</evidence>
<dbReference type="AlphaFoldDB" id="A0A934VTC2"/>
<feature type="repeat" description="TPR" evidence="1">
    <location>
        <begin position="157"/>
        <end position="190"/>
    </location>
</feature>
<gene>
    <name evidence="2" type="ORF">JIN87_23750</name>
</gene>
<dbReference type="InterPro" id="IPR011990">
    <property type="entry name" value="TPR-like_helical_dom_sf"/>
</dbReference>
<dbReference type="Pfam" id="PF14559">
    <property type="entry name" value="TPR_19"/>
    <property type="match status" value="1"/>
</dbReference>
<name>A0A934VTC2_9BACT</name>
<accession>A0A934VTC2</accession>
<dbReference type="PANTHER" id="PTHR12558">
    <property type="entry name" value="CELL DIVISION CYCLE 16,23,27"/>
    <property type="match status" value="1"/>
</dbReference>
<dbReference type="SUPFAM" id="SSF48452">
    <property type="entry name" value="TPR-like"/>
    <property type="match status" value="2"/>
</dbReference>
<keyword evidence="1" id="KW-0802">TPR repeat</keyword>
<dbReference type="SMART" id="SM00028">
    <property type="entry name" value="TPR"/>
    <property type="match status" value="8"/>
</dbReference>
<sequence length="451" mass="51809">MRYIIYFCFVLFLSNSLFGQLKLKKPKLSGDELSQRIEEGYRSVDSPEPYVTAVEKELLEKIYALFSSDPDYAYTFLQETLDSDLPVSAAFNHALGNLYFRNRNYFQAENQYLAAVQKHKSFRRAWNSLGLARYKQGSYESAAEALGTSVRFGANDAMTFGILGYCHLQLGRYRSAETAYHFAMLFEPDQTDWAEGIAQAYYETARYEEAISVFDDLLRTDPNNSEFWLMKANAWLALDKPLKTAQCLEIARRVGDIESDSLYLLGNVYLEQGIFELARKVFLSAAEDEDGLNQKELLNAVRYLVFNDKHEFAEEIFAHLKDESSDWTHNDKTMYRFLKAEFSYFRGDVDQSEAEYLHGLELDPFNSYALMKLASISIRNENTDQAIVYYDRAAADPAQKQTALLSKAIALINNKQYRFALKTLEEVMKESDDNKVTRLHAQVQRLVDSGS</sequence>
<evidence type="ECO:0000256" key="1">
    <source>
        <dbReference type="PROSITE-ProRule" id="PRU00339"/>
    </source>
</evidence>
<dbReference type="EMBL" id="JAENIL010000063">
    <property type="protein sequence ID" value="MBK1879920.1"/>
    <property type="molecule type" value="Genomic_DNA"/>
</dbReference>
<feature type="repeat" description="TPR" evidence="1">
    <location>
        <begin position="191"/>
        <end position="224"/>
    </location>
</feature>
<evidence type="ECO:0000313" key="3">
    <source>
        <dbReference type="Proteomes" id="UP000617628"/>
    </source>
</evidence>
<proteinExistence type="predicted"/>